<keyword evidence="10" id="KW-1185">Reference proteome</keyword>
<proteinExistence type="inferred from homology"/>
<comment type="caution">
    <text evidence="9">The sequence shown here is derived from an EMBL/GenBank/DDBJ whole genome shotgun (WGS) entry which is preliminary data.</text>
</comment>
<evidence type="ECO:0000313" key="10">
    <source>
        <dbReference type="Proteomes" id="UP000238217"/>
    </source>
</evidence>
<keyword evidence="4 8" id="KW-1003">Cell membrane</keyword>
<gene>
    <name evidence="9" type="ORF">BCL67_108119</name>
</gene>
<accession>A0A2T0YKG7</accession>
<dbReference type="PANTHER" id="PTHR30269">
    <property type="entry name" value="TRANSMEMBRANE PROTEIN YFCA"/>
    <property type="match status" value="1"/>
</dbReference>
<dbReference type="GO" id="GO:0005886">
    <property type="term" value="C:plasma membrane"/>
    <property type="evidence" value="ECO:0007669"/>
    <property type="project" value="UniProtKB-SubCell"/>
</dbReference>
<dbReference type="AlphaFoldDB" id="A0A2T0YKG7"/>
<dbReference type="Pfam" id="PF01925">
    <property type="entry name" value="TauE"/>
    <property type="match status" value="1"/>
</dbReference>
<dbReference type="EMBL" id="PVTY01000008">
    <property type="protein sequence ID" value="PRZ15658.1"/>
    <property type="molecule type" value="Genomic_DNA"/>
</dbReference>
<evidence type="ECO:0000256" key="1">
    <source>
        <dbReference type="ARBA" id="ARBA00004651"/>
    </source>
</evidence>
<name>A0A2T0YKG7_9MICC</name>
<feature type="transmembrane region" description="Helical" evidence="8">
    <location>
        <begin position="108"/>
        <end position="126"/>
    </location>
</feature>
<keyword evidence="3" id="KW-0813">Transport</keyword>
<feature type="transmembrane region" description="Helical" evidence="8">
    <location>
        <begin position="83"/>
        <end position="102"/>
    </location>
</feature>
<evidence type="ECO:0000256" key="6">
    <source>
        <dbReference type="ARBA" id="ARBA00022989"/>
    </source>
</evidence>
<evidence type="ECO:0000256" key="4">
    <source>
        <dbReference type="ARBA" id="ARBA00022475"/>
    </source>
</evidence>
<feature type="transmembrane region" description="Helical" evidence="8">
    <location>
        <begin position="163"/>
        <end position="182"/>
    </location>
</feature>
<dbReference type="InterPro" id="IPR002781">
    <property type="entry name" value="TM_pro_TauE-like"/>
</dbReference>
<evidence type="ECO:0000256" key="8">
    <source>
        <dbReference type="RuleBase" id="RU363041"/>
    </source>
</evidence>
<feature type="transmembrane region" description="Helical" evidence="8">
    <location>
        <begin position="239"/>
        <end position="257"/>
    </location>
</feature>
<evidence type="ECO:0000256" key="5">
    <source>
        <dbReference type="ARBA" id="ARBA00022692"/>
    </source>
</evidence>
<evidence type="ECO:0000256" key="7">
    <source>
        <dbReference type="ARBA" id="ARBA00023136"/>
    </source>
</evidence>
<evidence type="ECO:0000256" key="3">
    <source>
        <dbReference type="ARBA" id="ARBA00022448"/>
    </source>
</evidence>
<keyword evidence="5 8" id="KW-0812">Transmembrane</keyword>
<organism evidence="9 10">
    <name type="scientific">Nesterenkonia sandarakina</name>
    <dbReference type="NCBI Taxonomy" id="272918"/>
    <lineage>
        <taxon>Bacteria</taxon>
        <taxon>Bacillati</taxon>
        <taxon>Actinomycetota</taxon>
        <taxon>Actinomycetes</taxon>
        <taxon>Micrococcales</taxon>
        <taxon>Micrococcaceae</taxon>
        <taxon>Nesterenkonia</taxon>
    </lineage>
</organism>
<comment type="similarity">
    <text evidence="2 8">Belongs to the 4-toluene sulfonate uptake permease (TSUP) (TC 2.A.102) family.</text>
</comment>
<keyword evidence="7 8" id="KW-0472">Membrane</keyword>
<dbReference type="InterPro" id="IPR052017">
    <property type="entry name" value="TSUP"/>
</dbReference>
<keyword evidence="6 8" id="KW-1133">Transmembrane helix</keyword>
<sequence length="265" mass="27104">MIIGGGLEITWVTLLLLIAAGFAAGWVDAVVGGGGLLQLPALLMVPGITPVQALATNKLGSIFGTTTSAITYARRVKPSMTTALPMAAAALLASYGGAVVAASLPERIILPLILLALIGVGVFTAVKPQVGQLEKLRYAGMGHLARAVTIGLIIGFYDGVLGPGTGTFLVIALVTVLGYNFLNSSAQAKVVNVATNLGALLYFFPSGHVLLGLGLVLGAANMAGGYLGARMAIAKGSKFIRMVFLAVVFALVLKLGYDVTVDFFG</sequence>
<dbReference type="Proteomes" id="UP000238217">
    <property type="component" value="Unassembled WGS sequence"/>
</dbReference>
<evidence type="ECO:0000313" key="9">
    <source>
        <dbReference type="EMBL" id="PRZ15658.1"/>
    </source>
</evidence>
<feature type="transmembrane region" description="Helical" evidence="8">
    <location>
        <begin position="12"/>
        <end position="37"/>
    </location>
</feature>
<comment type="subcellular location">
    <subcellularLocation>
        <location evidence="1 8">Cell membrane</location>
        <topology evidence="1 8">Multi-pass membrane protein</topology>
    </subcellularLocation>
</comment>
<dbReference type="PANTHER" id="PTHR30269:SF0">
    <property type="entry name" value="MEMBRANE TRANSPORTER PROTEIN YFCA-RELATED"/>
    <property type="match status" value="1"/>
</dbReference>
<reference evidence="9 10" key="1">
    <citation type="submission" date="2018-03" db="EMBL/GenBank/DDBJ databases">
        <title>Comparative analysis of microorganisms from saline springs in Andes Mountain Range, Colombia.</title>
        <authorList>
            <person name="Rubin E."/>
        </authorList>
    </citation>
    <scope>NUCLEOTIDE SEQUENCE [LARGE SCALE GENOMIC DNA]</scope>
    <source>
        <strain evidence="9 10">CG 35</strain>
    </source>
</reference>
<protein>
    <recommendedName>
        <fullName evidence="8">Probable membrane transporter protein</fullName>
    </recommendedName>
</protein>
<evidence type="ECO:0000256" key="2">
    <source>
        <dbReference type="ARBA" id="ARBA00009142"/>
    </source>
</evidence>